<evidence type="ECO:0000313" key="3">
    <source>
        <dbReference type="Proteomes" id="UP000789396"/>
    </source>
</evidence>
<sequence length="92" mass="10317">MGKHKYTRRNLKRYYNNYRPNNESTKRTAEDDGPSKKQKLVNSEDPATTAVAYAGSVCKAENEAQNALNESHVELSEHEACSPTDTSKDRLG</sequence>
<comment type="caution">
    <text evidence="2">The sequence shown here is derived from an EMBL/GenBank/DDBJ whole genome shotgun (WGS) entry which is preliminary data.</text>
</comment>
<feature type="region of interest" description="Disordered" evidence="1">
    <location>
        <begin position="1"/>
        <end position="47"/>
    </location>
</feature>
<dbReference type="Proteomes" id="UP000789396">
    <property type="component" value="Unassembled WGS sequence"/>
</dbReference>
<evidence type="ECO:0000256" key="1">
    <source>
        <dbReference type="SAM" id="MobiDB-lite"/>
    </source>
</evidence>
<gene>
    <name evidence="2" type="ORF">RFULGI_LOCUS3767</name>
</gene>
<reference evidence="2" key="1">
    <citation type="submission" date="2021-06" db="EMBL/GenBank/DDBJ databases">
        <authorList>
            <person name="Kallberg Y."/>
            <person name="Tangrot J."/>
            <person name="Rosling A."/>
        </authorList>
    </citation>
    <scope>NUCLEOTIDE SEQUENCE</scope>
    <source>
        <strain evidence="2">IN212</strain>
    </source>
</reference>
<name>A0A9N9AI66_9GLOM</name>
<protein>
    <submittedName>
        <fullName evidence="2">4946_t:CDS:1</fullName>
    </submittedName>
</protein>
<dbReference type="EMBL" id="CAJVPZ010003458">
    <property type="protein sequence ID" value="CAG8530467.1"/>
    <property type="molecule type" value="Genomic_DNA"/>
</dbReference>
<dbReference type="OrthoDB" id="340550at2759"/>
<feature type="compositionally biased region" description="Low complexity" evidence="1">
    <location>
        <begin position="13"/>
        <end position="22"/>
    </location>
</feature>
<keyword evidence="3" id="KW-1185">Reference proteome</keyword>
<evidence type="ECO:0000313" key="2">
    <source>
        <dbReference type="EMBL" id="CAG8530467.1"/>
    </source>
</evidence>
<proteinExistence type="predicted"/>
<feature type="region of interest" description="Disordered" evidence="1">
    <location>
        <begin position="69"/>
        <end position="92"/>
    </location>
</feature>
<feature type="compositionally biased region" description="Basic and acidic residues" evidence="1">
    <location>
        <begin position="24"/>
        <end position="35"/>
    </location>
</feature>
<organism evidence="2 3">
    <name type="scientific">Racocetra fulgida</name>
    <dbReference type="NCBI Taxonomy" id="60492"/>
    <lineage>
        <taxon>Eukaryota</taxon>
        <taxon>Fungi</taxon>
        <taxon>Fungi incertae sedis</taxon>
        <taxon>Mucoromycota</taxon>
        <taxon>Glomeromycotina</taxon>
        <taxon>Glomeromycetes</taxon>
        <taxon>Diversisporales</taxon>
        <taxon>Gigasporaceae</taxon>
        <taxon>Racocetra</taxon>
    </lineage>
</organism>
<feature type="compositionally biased region" description="Basic and acidic residues" evidence="1">
    <location>
        <begin position="71"/>
        <end position="92"/>
    </location>
</feature>
<accession>A0A9N9AI66</accession>
<feature type="compositionally biased region" description="Basic residues" evidence="1">
    <location>
        <begin position="1"/>
        <end position="12"/>
    </location>
</feature>
<dbReference type="AlphaFoldDB" id="A0A9N9AI66"/>